<proteinExistence type="predicted"/>
<feature type="transmembrane region" description="Helical" evidence="1">
    <location>
        <begin position="25"/>
        <end position="46"/>
    </location>
</feature>
<organism evidence="3 4">
    <name type="scientific">Sinorhizobium garamanticum</name>
    <dbReference type="NCBI Taxonomy" id="680247"/>
    <lineage>
        <taxon>Bacteria</taxon>
        <taxon>Pseudomonadati</taxon>
        <taxon>Pseudomonadota</taxon>
        <taxon>Alphaproteobacteria</taxon>
        <taxon>Hyphomicrobiales</taxon>
        <taxon>Rhizobiaceae</taxon>
        <taxon>Sinorhizobium/Ensifer group</taxon>
        <taxon>Sinorhizobium</taxon>
    </lineage>
</organism>
<keyword evidence="1" id="KW-1133">Transmembrane helix</keyword>
<accession>A0ABY8D8X6</accession>
<keyword evidence="1" id="KW-0812">Transmembrane</keyword>
<dbReference type="Proteomes" id="UP001229355">
    <property type="component" value="Chromosome 1"/>
</dbReference>
<evidence type="ECO:0000256" key="1">
    <source>
        <dbReference type="SAM" id="Phobius"/>
    </source>
</evidence>
<feature type="transmembrane region" description="Helical" evidence="1">
    <location>
        <begin position="96"/>
        <end position="116"/>
    </location>
</feature>
<dbReference type="EMBL" id="CP120373">
    <property type="protein sequence ID" value="WEX87330.1"/>
    <property type="molecule type" value="Genomic_DNA"/>
</dbReference>
<evidence type="ECO:0000313" key="4">
    <source>
        <dbReference type="Proteomes" id="UP001229355"/>
    </source>
</evidence>
<feature type="domain" description="Heparan-alpha-glucosaminide N-acetyltransferase catalytic" evidence="2">
    <location>
        <begin position="24"/>
        <end position="246"/>
    </location>
</feature>
<gene>
    <name evidence="3" type="ORF">PZN02_003710</name>
</gene>
<dbReference type="Pfam" id="PF07786">
    <property type="entry name" value="HGSNAT_cat"/>
    <property type="match status" value="1"/>
</dbReference>
<feature type="transmembrane region" description="Helical" evidence="1">
    <location>
        <begin position="66"/>
        <end position="84"/>
    </location>
</feature>
<protein>
    <submittedName>
        <fullName evidence="3">DUF1624 domain-containing protein</fullName>
    </submittedName>
</protein>
<feature type="transmembrane region" description="Helical" evidence="1">
    <location>
        <begin position="149"/>
        <end position="174"/>
    </location>
</feature>
<keyword evidence="1" id="KW-0472">Membrane</keyword>
<feature type="transmembrane region" description="Helical" evidence="1">
    <location>
        <begin position="194"/>
        <end position="217"/>
    </location>
</feature>
<keyword evidence="4" id="KW-1185">Reference proteome</keyword>
<sequence length="335" mass="36520">MSENTATTITETRRASPDIEKRRRIALLDALRGLALVAMAIYHFVWDLEFFGYVAVGTAGTGGWRLFARLIASSFLFLAGYSLVLGQRPNFRPRAFACRFVKIAGAALLISVATWFVFPDSFVFFGILHSIAAASLVGLLFLPLPAIVSFVAAAAAFAAPLYLRSAIFDTPLLWWVGLSQTLPRSNDYVPLLPWLAPFLVGLGTAKLLHPLLVSRGASTESRSKLWIKPLAFGGRHSLAIYLVHQPLLIGLVYLFAQIAPAAAPDPEQAYRANCVAACNRADPAAPCEAFCGCTLDRLKEQSLFEDLNMGKIDVNTDERIARTARQCTIDVQSGD</sequence>
<dbReference type="InterPro" id="IPR012429">
    <property type="entry name" value="HGSNAT_cat"/>
</dbReference>
<reference evidence="3 4" key="1">
    <citation type="submission" date="2023-03" db="EMBL/GenBank/DDBJ databases">
        <authorList>
            <person name="Kaur S."/>
            <person name="Espinosa-Saiz D."/>
            <person name="Velazquez E."/>
            <person name="Menendez E."/>
            <person name="diCenzo G.C."/>
        </authorList>
    </citation>
    <scope>NUCLEOTIDE SEQUENCE [LARGE SCALE GENOMIC DNA]</scope>
    <source>
        <strain evidence="3 4">LMG 24692</strain>
    </source>
</reference>
<name>A0ABY8D8X6_9HYPH</name>
<evidence type="ECO:0000259" key="2">
    <source>
        <dbReference type="Pfam" id="PF07786"/>
    </source>
</evidence>
<feature type="transmembrane region" description="Helical" evidence="1">
    <location>
        <begin position="122"/>
        <end position="142"/>
    </location>
</feature>
<dbReference type="RefSeq" id="WP_280659386.1">
    <property type="nucleotide sequence ID" value="NZ_CP120373.1"/>
</dbReference>
<evidence type="ECO:0000313" key="3">
    <source>
        <dbReference type="EMBL" id="WEX87330.1"/>
    </source>
</evidence>